<keyword evidence="2" id="KW-1185">Reference proteome</keyword>
<dbReference type="InParanoid" id="D7TWP7"/>
<gene>
    <name evidence="1" type="ordered locus">VIT_14s0066g01250</name>
</gene>
<accession>D7TWP7</accession>
<evidence type="ECO:0000313" key="1">
    <source>
        <dbReference type="EMBL" id="CBI34922.3"/>
    </source>
</evidence>
<reference evidence="2" key="1">
    <citation type="journal article" date="2007" name="Nature">
        <title>The grapevine genome sequence suggests ancestral hexaploidization in major angiosperm phyla.</title>
        <authorList>
            <consortium name="The French-Italian Public Consortium for Grapevine Genome Characterization."/>
            <person name="Jaillon O."/>
            <person name="Aury J.-M."/>
            <person name="Noel B."/>
            <person name="Policriti A."/>
            <person name="Clepet C."/>
            <person name="Casagrande A."/>
            <person name="Choisne N."/>
            <person name="Aubourg S."/>
            <person name="Vitulo N."/>
            <person name="Jubin C."/>
            <person name="Vezzi A."/>
            <person name="Legeai F."/>
            <person name="Hugueney P."/>
            <person name="Dasilva C."/>
            <person name="Horner D."/>
            <person name="Mica E."/>
            <person name="Jublot D."/>
            <person name="Poulain J."/>
            <person name="Bruyere C."/>
            <person name="Billault A."/>
            <person name="Segurens B."/>
            <person name="Gouyvenoux M."/>
            <person name="Ugarte E."/>
            <person name="Cattonaro F."/>
            <person name="Anthouard V."/>
            <person name="Vico V."/>
            <person name="Del Fabbro C."/>
            <person name="Alaux M."/>
            <person name="Di Gaspero G."/>
            <person name="Dumas V."/>
            <person name="Felice N."/>
            <person name="Paillard S."/>
            <person name="Juman I."/>
            <person name="Moroldo M."/>
            <person name="Scalabrin S."/>
            <person name="Canaguier A."/>
            <person name="Le Clainche I."/>
            <person name="Malacrida G."/>
            <person name="Durand E."/>
            <person name="Pesole G."/>
            <person name="Laucou V."/>
            <person name="Chatelet P."/>
            <person name="Merdinoglu D."/>
            <person name="Delledonne M."/>
            <person name="Pezzotti M."/>
            <person name="Lecharny A."/>
            <person name="Scarpelli C."/>
            <person name="Artiguenave F."/>
            <person name="Pe M.E."/>
            <person name="Valle G."/>
            <person name="Morgante M."/>
            <person name="Caboche M."/>
            <person name="Adam-Blondon A.-F."/>
            <person name="Weissenbach J."/>
            <person name="Quetier F."/>
            <person name="Wincker P."/>
        </authorList>
    </citation>
    <scope>NUCLEOTIDE SEQUENCE [LARGE SCALE GENOMIC DNA]</scope>
    <source>
        <strain evidence="2">cv. Pinot noir / PN40024</strain>
    </source>
</reference>
<dbReference type="PaxDb" id="29760-VIT_14s0066g01250.t01"/>
<name>D7TWP7_VITVI</name>
<sequence length="55" mass="6320">MFGIVARTCSSSLFWKAYARSLWPISIVYKAFENSPGFGRRAAYDEIIPEPKMFL</sequence>
<organism evidence="1 2">
    <name type="scientific">Vitis vinifera</name>
    <name type="common">Grape</name>
    <dbReference type="NCBI Taxonomy" id="29760"/>
    <lineage>
        <taxon>Eukaryota</taxon>
        <taxon>Viridiplantae</taxon>
        <taxon>Streptophyta</taxon>
        <taxon>Embryophyta</taxon>
        <taxon>Tracheophyta</taxon>
        <taxon>Spermatophyta</taxon>
        <taxon>Magnoliopsida</taxon>
        <taxon>eudicotyledons</taxon>
        <taxon>Gunneridae</taxon>
        <taxon>Pentapetalae</taxon>
        <taxon>rosids</taxon>
        <taxon>Vitales</taxon>
        <taxon>Vitaceae</taxon>
        <taxon>Viteae</taxon>
        <taxon>Vitis</taxon>
    </lineage>
</organism>
<dbReference type="Proteomes" id="UP000009183">
    <property type="component" value="Chromosome 14"/>
</dbReference>
<dbReference type="HOGENOM" id="CLU_3036286_0_0_1"/>
<evidence type="ECO:0000313" key="2">
    <source>
        <dbReference type="Proteomes" id="UP000009183"/>
    </source>
</evidence>
<dbReference type="EMBL" id="FN596252">
    <property type="protein sequence ID" value="CBI34922.3"/>
    <property type="molecule type" value="Genomic_DNA"/>
</dbReference>
<proteinExistence type="predicted"/>
<protein>
    <submittedName>
        <fullName evidence="1">Uncharacterized protein</fullName>
    </submittedName>
</protein>
<dbReference type="AlphaFoldDB" id="D7TWP7"/>